<comment type="caution">
    <text evidence="1">The sequence shown here is derived from an EMBL/GenBank/DDBJ whole genome shotgun (WGS) entry which is preliminary data.</text>
</comment>
<name>A0ABT4IDW6_9EURY</name>
<sequence>MDPSIRLSPAEREEHENDIYTLYINGATRRQMLKYAYENQWDLSETSIDAYIRKAKAKAKTAAKFKEEVELGKAILRYDELYRRAMTEKDLRVARLIVGDMVTLMGLAAPQKQEIQHTISQDTEYKELRQIIDTYLKENPAAKADLVARLKETESEEETPADP</sequence>
<proteinExistence type="predicted"/>
<dbReference type="Proteomes" id="UP001141422">
    <property type="component" value="Unassembled WGS sequence"/>
</dbReference>
<accession>A0ABT4IDW6</accession>
<dbReference type="EMBL" id="JAPTGB010000003">
    <property type="protein sequence ID" value="MCZ0859926.1"/>
    <property type="molecule type" value="Genomic_DNA"/>
</dbReference>
<gene>
    <name evidence="1" type="ORF">O0S10_01625</name>
</gene>
<reference evidence="1" key="1">
    <citation type="submission" date="2022-12" db="EMBL/GenBank/DDBJ databases">
        <title>Isolation and characterisation of novel Methanocorpusculum spp. from native Australian herbivores indicates the genus is ancestrally host-associated.</title>
        <authorList>
            <person name="Volmer J.G."/>
            <person name="Soo R.M."/>
            <person name="Evans P.N."/>
            <person name="Hoedt E.C."/>
            <person name="Astorga Alsina A.L."/>
            <person name="Woodcroft B.J."/>
            <person name="Tyson G.W."/>
            <person name="Hugenholtz P."/>
            <person name="Morrison M."/>
        </authorList>
    </citation>
    <scope>NUCLEOTIDE SEQUENCE</scope>
    <source>
        <strain evidence="1">MG</strain>
    </source>
</reference>
<evidence type="ECO:0000313" key="2">
    <source>
        <dbReference type="Proteomes" id="UP001141422"/>
    </source>
</evidence>
<protein>
    <recommendedName>
        <fullName evidence="3">Terminase small subunit</fullName>
    </recommendedName>
</protein>
<keyword evidence="2" id="KW-1185">Reference proteome</keyword>
<evidence type="ECO:0000313" key="1">
    <source>
        <dbReference type="EMBL" id="MCZ0859926.1"/>
    </source>
</evidence>
<dbReference type="RefSeq" id="WP_268924150.1">
    <property type="nucleotide sequence ID" value="NZ_JAPTGB010000003.1"/>
</dbReference>
<organism evidence="1 2">
    <name type="scientific">Methanocorpusculum petauri</name>
    <dbReference type="NCBI Taxonomy" id="3002863"/>
    <lineage>
        <taxon>Archaea</taxon>
        <taxon>Methanobacteriati</taxon>
        <taxon>Methanobacteriota</taxon>
        <taxon>Stenosarchaea group</taxon>
        <taxon>Methanomicrobia</taxon>
        <taxon>Methanomicrobiales</taxon>
        <taxon>Methanocorpusculaceae</taxon>
        <taxon>Methanocorpusculum</taxon>
    </lineage>
</organism>
<evidence type="ECO:0008006" key="3">
    <source>
        <dbReference type="Google" id="ProtNLM"/>
    </source>
</evidence>